<keyword evidence="1" id="KW-0175">Coiled coil</keyword>
<accession>A0ABV2AP14</accession>
<feature type="coiled-coil region" evidence="1">
    <location>
        <begin position="5"/>
        <end position="89"/>
    </location>
</feature>
<proteinExistence type="predicted"/>
<protein>
    <submittedName>
        <fullName evidence="2">Uncharacterized protein</fullName>
    </submittedName>
</protein>
<evidence type="ECO:0000256" key="1">
    <source>
        <dbReference type="SAM" id="Coils"/>
    </source>
</evidence>
<organism evidence="2 3">
    <name type="scientific">Bonamia ostreae</name>
    <dbReference type="NCBI Taxonomy" id="126728"/>
    <lineage>
        <taxon>Eukaryota</taxon>
        <taxon>Sar</taxon>
        <taxon>Rhizaria</taxon>
        <taxon>Endomyxa</taxon>
        <taxon>Ascetosporea</taxon>
        <taxon>Haplosporida</taxon>
        <taxon>Bonamia</taxon>
    </lineage>
</organism>
<comment type="caution">
    <text evidence="2">The sequence shown here is derived from an EMBL/GenBank/DDBJ whole genome shotgun (WGS) entry which is preliminary data.</text>
</comment>
<dbReference type="EMBL" id="JBDODL010001333">
    <property type="protein sequence ID" value="MES1921417.1"/>
    <property type="molecule type" value="Genomic_DNA"/>
</dbReference>
<keyword evidence="3" id="KW-1185">Reference proteome</keyword>
<name>A0ABV2AP14_9EUKA</name>
<evidence type="ECO:0000313" key="3">
    <source>
        <dbReference type="Proteomes" id="UP001439008"/>
    </source>
</evidence>
<gene>
    <name evidence="2" type="ORF">MHBO_002948</name>
</gene>
<evidence type="ECO:0000313" key="2">
    <source>
        <dbReference type="EMBL" id="MES1921417.1"/>
    </source>
</evidence>
<reference evidence="2 3" key="1">
    <citation type="journal article" date="2024" name="BMC Biol.">
        <title>Comparative genomics of Ascetosporea gives new insight into the evolutionary basis for animal parasitism in Rhizaria.</title>
        <authorList>
            <person name="Hiltunen Thoren M."/>
            <person name="Onut-Brannstrom I."/>
            <person name="Alfjorden A."/>
            <person name="Peckova H."/>
            <person name="Swords F."/>
            <person name="Hooper C."/>
            <person name="Holzer A.S."/>
            <person name="Bass D."/>
            <person name="Burki F."/>
        </authorList>
    </citation>
    <scope>NUCLEOTIDE SEQUENCE [LARGE SCALE GENOMIC DNA]</scope>
    <source>
        <strain evidence="2">20-A016</strain>
    </source>
</reference>
<sequence length="117" mass="13995">MENSLKQLNSDNNAKNLKILELKKQLKNFEEQKTLFAEKESLRFDKIMREIDLISKNNEKLAKEKELMEEALKNQIQHLLEENSRIRVNSEIRLEENKKLLLKSFQESLSFSNFLDR</sequence>
<dbReference type="Proteomes" id="UP001439008">
    <property type="component" value="Unassembled WGS sequence"/>
</dbReference>